<evidence type="ECO:0000256" key="1">
    <source>
        <dbReference type="ARBA" id="ARBA00022793"/>
    </source>
</evidence>
<dbReference type="PANTHER" id="PTHR14359:SF6">
    <property type="entry name" value="PHOSPHOPANTOTHENOYLCYSTEINE DECARBOXYLASE"/>
    <property type="match status" value="1"/>
</dbReference>
<keyword evidence="1 3" id="KW-0210">Decarboxylase</keyword>
<dbReference type="AlphaFoldDB" id="A0A523BG28"/>
<keyword evidence="3" id="KW-0460">Magnesium</keyword>
<comment type="function">
    <text evidence="3">Catalyzes two sequential steps in the biosynthesis of coenzyme A. In the first step cysteine is conjugated to 4'-phosphopantothenate to form 4-phosphopantothenoylcysteine. In the second step the latter compound is decarboxylated to form 4'-phosphopantotheine.</text>
</comment>
<dbReference type="GO" id="GO:0010181">
    <property type="term" value="F:FMN binding"/>
    <property type="evidence" value="ECO:0007669"/>
    <property type="project" value="UniProtKB-UniRule"/>
</dbReference>
<dbReference type="InterPro" id="IPR005252">
    <property type="entry name" value="CoaBC"/>
</dbReference>
<evidence type="ECO:0000259" key="5">
    <source>
        <dbReference type="Pfam" id="PF04127"/>
    </source>
</evidence>
<comment type="cofactor">
    <cofactor evidence="3">
        <name>Mg(2+)</name>
        <dbReference type="ChEBI" id="CHEBI:18420"/>
    </cofactor>
</comment>
<comment type="pathway">
    <text evidence="3">Cofactor biosynthesis; coenzyme A biosynthesis.</text>
</comment>
<protein>
    <recommendedName>
        <fullName evidence="3">Coenzyme A biosynthesis bifunctional protein CoaBC</fullName>
    </recommendedName>
    <alternativeName>
        <fullName evidence="3">DNA/pantothenate metabolism flavoprotein</fullName>
    </alternativeName>
    <alternativeName>
        <fullName evidence="3">Phosphopantothenoylcysteine synthetase/decarboxylase</fullName>
        <shortName evidence="3">PPCS-PPCDC</shortName>
    </alternativeName>
    <domain>
        <recommendedName>
            <fullName evidence="3">Phosphopantothenoylcysteine decarboxylase</fullName>
            <shortName evidence="3">PPC decarboxylase</shortName>
            <shortName evidence="3">PPC-DC</shortName>
            <ecNumber evidence="3">4.1.1.36</ecNumber>
        </recommendedName>
        <alternativeName>
            <fullName evidence="3">CoaC</fullName>
        </alternativeName>
    </domain>
    <domain>
        <recommendedName>
            <fullName evidence="3">Phosphopantothenate--cysteine ligase</fullName>
            <ecNumber evidence="3">6.3.2.5</ecNumber>
        </recommendedName>
        <alternativeName>
            <fullName evidence="3">CoaB</fullName>
        </alternativeName>
        <alternativeName>
            <fullName evidence="3">Phosphopantothenoylcysteine synthetase</fullName>
            <shortName evidence="3">PPC synthetase</shortName>
            <shortName evidence="3">PPC-S</shortName>
        </alternativeName>
    </domain>
</protein>
<comment type="catalytic activity">
    <reaction evidence="3">
        <text>(R)-4'-phosphopantothenate + L-cysteine + CTP = N-[(R)-4-phosphopantothenoyl]-L-cysteine + CMP + diphosphate + H(+)</text>
        <dbReference type="Rhea" id="RHEA:19397"/>
        <dbReference type="ChEBI" id="CHEBI:10986"/>
        <dbReference type="ChEBI" id="CHEBI:15378"/>
        <dbReference type="ChEBI" id="CHEBI:33019"/>
        <dbReference type="ChEBI" id="CHEBI:35235"/>
        <dbReference type="ChEBI" id="CHEBI:37563"/>
        <dbReference type="ChEBI" id="CHEBI:59458"/>
        <dbReference type="ChEBI" id="CHEBI:60377"/>
        <dbReference type="EC" id="6.3.2.5"/>
    </reaction>
</comment>
<keyword evidence="3" id="KW-0479">Metal-binding</keyword>
<evidence type="ECO:0000313" key="6">
    <source>
        <dbReference type="EMBL" id="TDA39897.1"/>
    </source>
</evidence>
<dbReference type="Gene3D" id="3.40.50.10300">
    <property type="entry name" value="CoaB-like"/>
    <property type="match status" value="1"/>
</dbReference>
<dbReference type="SUPFAM" id="SSF52507">
    <property type="entry name" value="Homo-oligomeric flavin-containing Cys decarboxylases, HFCD"/>
    <property type="match status" value="1"/>
</dbReference>
<dbReference type="EC" id="6.3.2.5" evidence="3"/>
<sequence length="419" mass="45051">MLHPSKDIMFTKSRMLEGKKIALCICGSVAAIKAPDLARELMRNGAEVFAIMSPSAQKLISPTLLEWATGNPVITELTGKIEHVQLGGKGGVDLILIAPATANTIGKIAAGIDDTPVTSLATTAIGSGIPVMIAPVMHGSMYRHPLVSENLKKLSSLGIKIIPPEIVEDKAKFPDISVIVEEVLSALSRKDMTGISVLVTAGPTRSYMDSIRFLTNSSSGKMGYAFAYEASARGARVTLISGPTNLANPRGANIVPVGTTEEMLEAVDNALSKEKYDLFVMAAAPLDFAIVEKFDGKVPSTSELKLTLRPLPKIVDVARKKSKDLFIIGFKAEYNLTREELFSRAMSRLLESGMDLIVANDLSSPLTGFKADTDEVYILDKSGLVDHIPLSPKREVARRVLDLYLKRRGSNAVTSSHSS</sequence>
<dbReference type="GO" id="GO:0015937">
    <property type="term" value="P:coenzyme A biosynthetic process"/>
    <property type="evidence" value="ECO:0007669"/>
    <property type="project" value="UniProtKB-UniRule"/>
</dbReference>
<feature type="region of interest" description="Phosphopantothenate--cysteine ligase" evidence="3">
    <location>
        <begin position="197"/>
        <end position="419"/>
    </location>
</feature>
<comment type="catalytic activity">
    <reaction evidence="3">
        <text>N-[(R)-4-phosphopantothenoyl]-L-cysteine + H(+) = (R)-4'-phosphopantetheine + CO2</text>
        <dbReference type="Rhea" id="RHEA:16793"/>
        <dbReference type="ChEBI" id="CHEBI:15378"/>
        <dbReference type="ChEBI" id="CHEBI:16526"/>
        <dbReference type="ChEBI" id="CHEBI:59458"/>
        <dbReference type="ChEBI" id="CHEBI:61723"/>
        <dbReference type="EC" id="4.1.1.36"/>
    </reaction>
</comment>
<dbReference type="Gene3D" id="3.40.50.1950">
    <property type="entry name" value="Flavin prenyltransferase-like"/>
    <property type="match status" value="1"/>
</dbReference>
<dbReference type="GO" id="GO:0015941">
    <property type="term" value="P:pantothenate catabolic process"/>
    <property type="evidence" value="ECO:0007669"/>
    <property type="project" value="InterPro"/>
</dbReference>
<dbReference type="EMBL" id="QNVH01000005">
    <property type="protein sequence ID" value="TDA39897.1"/>
    <property type="molecule type" value="Genomic_DNA"/>
</dbReference>
<dbReference type="SUPFAM" id="SSF102645">
    <property type="entry name" value="CoaB-like"/>
    <property type="match status" value="1"/>
</dbReference>
<feature type="domain" description="DNA/pantothenate metabolism flavoprotein C-terminal" evidence="5">
    <location>
        <begin position="193"/>
        <end position="403"/>
    </location>
</feature>
<keyword evidence="3" id="KW-0285">Flavoprotein</keyword>
<dbReference type="Proteomes" id="UP000315399">
    <property type="component" value="Unassembled WGS sequence"/>
</dbReference>
<feature type="binding site" evidence="3">
    <location>
        <position position="287"/>
    </location>
    <ligand>
        <name>CTP</name>
        <dbReference type="ChEBI" id="CHEBI:37563"/>
    </ligand>
</feature>
<accession>A0A523BG28</accession>
<evidence type="ECO:0000313" key="7">
    <source>
        <dbReference type="Proteomes" id="UP000315399"/>
    </source>
</evidence>
<evidence type="ECO:0000259" key="4">
    <source>
        <dbReference type="Pfam" id="PF02441"/>
    </source>
</evidence>
<name>A0A523BG28_9CREN</name>
<keyword evidence="3 6" id="KW-0436">Ligase</keyword>
<feature type="domain" description="Flavoprotein" evidence="4">
    <location>
        <begin position="19"/>
        <end position="186"/>
    </location>
</feature>
<dbReference type="GO" id="GO:0046872">
    <property type="term" value="F:metal ion binding"/>
    <property type="evidence" value="ECO:0007669"/>
    <property type="project" value="UniProtKB-KW"/>
</dbReference>
<dbReference type="UniPathway" id="UPA00241"/>
<evidence type="ECO:0000256" key="3">
    <source>
        <dbReference type="HAMAP-Rule" id="MF_02225"/>
    </source>
</evidence>
<dbReference type="InterPro" id="IPR035929">
    <property type="entry name" value="CoaB-like_sf"/>
</dbReference>
<dbReference type="Pfam" id="PF02441">
    <property type="entry name" value="Flavoprotein"/>
    <property type="match status" value="1"/>
</dbReference>
<dbReference type="EC" id="4.1.1.36" evidence="3"/>
<evidence type="ECO:0000256" key="2">
    <source>
        <dbReference type="ARBA" id="ARBA00023239"/>
    </source>
</evidence>
<dbReference type="Pfam" id="PF04127">
    <property type="entry name" value="DFP"/>
    <property type="match status" value="1"/>
</dbReference>
<comment type="caution">
    <text evidence="6">The sequence shown here is derived from an EMBL/GenBank/DDBJ whole genome shotgun (WGS) entry which is preliminary data.</text>
</comment>
<dbReference type="InterPro" id="IPR003382">
    <property type="entry name" value="Flavoprotein"/>
</dbReference>
<comment type="caution">
    <text evidence="3">Lacks conserved residue(s) required for the propagation of feature annotation.</text>
</comment>
<comment type="similarity">
    <text evidence="3">In the N-terminal section; belongs to the HFCD (homo-oligomeric flavin containing Cys decarboxylase) superfamily.</text>
</comment>
<dbReference type="InterPro" id="IPR036551">
    <property type="entry name" value="Flavin_trans-like"/>
</dbReference>
<dbReference type="GO" id="GO:0004632">
    <property type="term" value="F:phosphopantothenate--cysteine ligase activity"/>
    <property type="evidence" value="ECO:0007669"/>
    <property type="project" value="UniProtKB-UniRule"/>
</dbReference>
<keyword evidence="3" id="KW-0511">Multifunctional enzyme</keyword>
<keyword evidence="3" id="KW-0288">FMN</keyword>
<keyword evidence="2 3" id="KW-0456">Lyase</keyword>
<dbReference type="InterPro" id="IPR007085">
    <property type="entry name" value="DNA/pantothenate-metab_flavo_C"/>
</dbReference>
<dbReference type="GO" id="GO:0071513">
    <property type="term" value="C:phosphopantothenoylcysteine decarboxylase complex"/>
    <property type="evidence" value="ECO:0007669"/>
    <property type="project" value="TreeGrafter"/>
</dbReference>
<comment type="cofactor">
    <cofactor evidence="3">
        <name>FMN</name>
        <dbReference type="ChEBI" id="CHEBI:58210"/>
    </cofactor>
    <text evidence="3">Binds 1 FMN per subunit.</text>
</comment>
<proteinExistence type="inferred from homology"/>
<dbReference type="PANTHER" id="PTHR14359">
    <property type="entry name" value="HOMO-OLIGOMERIC FLAVIN CONTAINING CYS DECARBOXYLASE FAMILY"/>
    <property type="match status" value="1"/>
</dbReference>
<comment type="similarity">
    <text evidence="3">In the C-terminal section; belongs to the PPC synthetase family.</text>
</comment>
<gene>
    <name evidence="3 6" type="primary">coaBC</name>
    <name evidence="6" type="ORF">DSO08_01040</name>
</gene>
<dbReference type="HAMAP" id="MF_02225">
    <property type="entry name" value="CoaBC"/>
    <property type="match status" value="1"/>
</dbReference>
<dbReference type="NCBIfam" id="TIGR00521">
    <property type="entry name" value="coaBC_dfp"/>
    <property type="match status" value="1"/>
</dbReference>
<feature type="region of interest" description="Phosphopantothenoylcysteine decarboxylase" evidence="3">
    <location>
        <begin position="1"/>
        <end position="196"/>
    </location>
</feature>
<dbReference type="GO" id="GO:0004633">
    <property type="term" value="F:phosphopantothenoylcysteine decarboxylase activity"/>
    <property type="evidence" value="ECO:0007669"/>
    <property type="project" value="UniProtKB-UniRule"/>
</dbReference>
<feature type="binding site" evidence="3">
    <location>
        <position position="297"/>
    </location>
    <ligand>
        <name>CTP</name>
        <dbReference type="ChEBI" id="CHEBI:37563"/>
    </ligand>
</feature>
<organism evidence="6 7">
    <name type="scientific">Thermoproteota archaeon</name>
    <dbReference type="NCBI Taxonomy" id="2056631"/>
    <lineage>
        <taxon>Archaea</taxon>
        <taxon>Thermoproteota</taxon>
    </lineage>
</organism>
<feature type="binding site" evidence="3">
    <location>
        <position position="330"/>
    </location>
    <ligand>
        <name>CTP</name>
        <dbReference type="ChEBI" id="CHEBI:37563"/>
    </ligand>
</feature>
<reference evidence="6 7" key="1">
    <citation type="journal article" date="2019" name="Nat. Microbiol.">
        <title>Expanding anaerobic alkane metabolism in the domain of Archaea.</title>
        <authorList>
            <person name="Wang Y."/>
            <person name="Wegener G."/>
            <person name="Hou J."/>
            <person name="Wang F."/>
            <person name="Xiao X."/>
        </authorList>
    </citation>
    <scope>NUCLEOTIDE SEQUENCE [LARGE SCALE GENOMIC DNA]</scope>
    <source>
        <strain evidence="6">WYZ-LMO10</strain>
    </source>
</reference>